<dbReference type="SUPFAM" id="SSF57850">
    <property type="entry name" value="RING/U-box"/>
    <property type="match status" value="1"/>
</dbReference>
<name>A0A9P5ZXA7_PLEER</name>
<evidence type="ECO:0000259" key="3">
    <source>
        <dbReference type="PROSITE" id="PS50089"/>
    </source>
</evidence>
<keyword evidence="5" id="KW-1185">Reference proteome</keyword>
<feature type="compositionally biased region" description="Basic and acidic residues" evidence="2">
    <location>
        <begin position="162"/>
        <end position="175"/>
    </location>
</feature>
<accession>A0A9P5ZXA7</accession>
<evidence type="ECO:0000313" key="4">
    <source>
        <dbReference type="EMBL" id="KAF9495694.1"/>
    </source>
</evidence>
<keyword evidence="1" id="KW-0862">Zinc</keyword>
<evidence type="ECO:0000313" key="5">
    <source>
        <dbReference type="Proteomes" id="UP000807025"/>
    </source>
</evidence>
<dbReference type="EMBL" id="MU154559">
    <property type="protein sequence ID" value="KAF9495694.1"/>
    <property type="molecule type" value="Genomic_DNA"/>
</dbReference>
<dbReference type="GO" id="GO:0008270">
    <property type="term" value="F:zinc ion binding"/>
    <property type="evidence" value="ECO:0007669"/>
    <property type="project" value="UniProtKB-KW"/>
</dbReference>
<evidence type="ECO:0000256" key="2">
    <source>
        <dbReference type="SAM" id="MobiDB-lite"/>
    </source>
</evidence>
<dbReference type="Proteomes" id="UP000807025">
    <property type="component" value="Unassembled WGS sequence"/>
</dbReference>
<keyword evidence="1" id="KW-0479">Metal-binding</keyword>
<dbReference type="AlphaFoldDB" id="A0A9P5ZXA7"/>
<dbReference type="InterPro" id="IPR013083">
    <property type="entry name" value="Znf_RING/FYVE/PHD"/>
</dbReference>
<dbReference type="InterPro" id="IPR001841">
    <property type="entry name" value="Znf_RING"/>
</dbReference>
<evidence type="ECO:0000256" key="1">
    <source>
        <dbReference type="PROSITE-ProRule" id="PRU00175"/>
    </source>
</evidence>
<keyword evidence="1" id="KW-0863">Zinc-finger</keyword>
<reference evidence="4" key="1">
    <citation type="submission" date="2020-11" db="EMBL/GenBank/DDBJ databases">
        <authorList>
            <consortium name="DOE Joint Genome Institute"/>
            <person name="Ahrendt S."/>
            <person name="Riley R."/>
            <person name="Andreopoulos W."/>
            <person name="Labutti K."/>
            <person name="Pangilinan J."/>
            <person name="Ruiz-Duenas F.J."/>
            <person name="Barrasa J.M."/>
            <person name="Sanchez-Garcia M."/>
            <person name="Camarero S."/>
            <person name="Miyauchi S."/>
            <person name="Serrano A."/>
            <person name="Linde D."/>
            <person name="Babiker R."/>
            <person name="Drula E."/>
            <person name="Ayuso-Fernandez I."/>
            <person name="Pacheco R."/>
            <person name="Padilla G."/>
            <person name="Ferreira P."/>
            <person name="Barriuso J."/>
            <person name="Kellner H."/>
            <person name="Castanera R."/>
            <person name="Alfaro M."/>
            <person name="Ramirez L."/>
            <person name="Pisabarro A.G."/>
            <person name="Kuo A."/>
            <person name="Tritt A."/>
            <person name="Lipzen A."/>
            <person name="He G."/>
            <person name="Yan M."/>
            <person name="Ng V."/>
            <person name="Cullen D."/>
            <person name="Martin F."/>
            <person name="Rosso M.-N."/>
            <person name="Henrissat B."/>
            <person name="Hibbett D."/>
            <person name="Martinez A.T."/>
            <person name="Grigoriev I.V."/>
        </authorList>
    </citation>
    <scope>NUCLEOTIDE SEQUENCE</scope>
    <source>
        <strain evidence="4">ATCC 90797</strain>
    </source>
</reference>
<sequence>MSSERPRFSLPGHHHILDLYLSQGGNALSEAMTDAVKGLPTLNESQIISFGHKDSVCGICLNTFLAILAEQEMAEAMDSPTYAVEELGVTRLSQEWQCGHFFCRKDITKWIQEGTCPTCRHPIAKPGTDEAETEAQTPVEQVQNIINIYLETSTRPTSARPTRNEREHEFSGMYS</sequence>
<protein>
    <recommendedName>
        <fullName evidence="3">RING-type domain-containing protein</fullName>
    </recommendedName>
</protein>
<dbReference type="Gene3D" id="3.30.40.10">
    <property type="entry name" value="Zinc/RING finger domain, C3HC4 (zinc finger)"/>
    <property type="match status" value="1"/>
</dbReference>
<dbReference type="PROSITE" id="PS50089">
    <property type="entry name" value="ZF_RING_2"/>
    <property type="match status" value="1"/>
</dbReference>
<organism evidence="4 5">
    <name type="scientific">Pleurotus eryngii</name>
    <name type="common">Boletus of the steppes</name>
    <dbReference type="NCBI Taxonomy" id="5323"/>
    <lineage>
        <taxon>Eukaryota</taxon>
        <taxon>Fungi</taxon>
        <taxon>Dikarya</taxon>
        <taxon>Basidiomycota</taxon>
        <taxon>Agaricomycotina</taxon>
        <taxon>Agaricomycetes</taxon>
        <taxon>Agaricomycetidae</taxon>
        <taxon>Agaricales</taxon>
        <taxon>Pleurotineae</taxon>
        <taxon>Pleurotaceae</taxon>
        <taxon>Pleurotus</taxon>
    </lineage>
</organism>
<comment type="caution">
    <text evidence="4">The sequence shown here is derived from an EMBL/GenBank/DDBJ whole genome shotgun (WGS) entry which is preliminary data.</text>
</comment>
<dbReference type="OrthoDB" id="8062037at2759"/>
<feature type="region of interest" description="Disordered" evidence="2">
    <location>
        <begin position="154"/>
        <end position="175"/>
    </location>
</feature>
<gene>
    <name evidence="4" type="ORF">BDN71DRAFT_824329</name>
</gene>
<proteinExistence type="predicted"/>
<feature type="domain" description="RING-type" evidence="3">
    <location>
        <begin position="57"/>
        <end position="120"/>
    </location>
</feature>